<evidence type="ECO:0000256" key="4">
    <source>
        <dbReference type="ARBA" id="ARBA00022827"/>
    </source>
</evidence>
<keyword evidence="4" id="KW-0274">FAD</keyword>
<dbReference type="GO" id="GO:0009690">
    <property type="term" value="P:cytokinin metabolic process"/>
    <property type="evidence" value="ECO:0007669"/>
    <property type="project" value="InterPro"/>
</dbReference>
<evidence type="ECO:0000256" key="1">
    <source>
        <dbReference type="ARBA" id="ARBA00001974"/>
    </source>
</evidence>
<proteinExistence type="inferred from homology"/>
<evidence type="ECO:0000256" key="2">
    <source>
        <dbReference type="ARBA" id="ARBA00005466"/>
    </source>
</evidence>
<dbReference type="EMBL" id="PYDT01000001">
    <property type="protein sequence ID" value="THU73078.1"/>
    <property type="molecule type" value="Genomic_DNA"/>
</dbReference>
<dbReference type="InterPro" id="IPR015345">
    <property type="entry name" value="Cytokinin_DH_FAD/cytokin-bd"/>
</dbReference>
<dbReference type="InterPro" id="IPR016170">
    <property type="entry name" value="Cytok_DH_C_sf"/>
</dbReference>
<evidence type="ECO:0000256" key="3">
    <source>
        <dbReference type="ARBA" id="ARBA00022630"/>
    </source>
</evidence>
<name>A0A4S8KD80_MUSBA</name>
<dbReference type="GO" id="GO:0019139">
    <property type="term" value="F:cytokinin dehydrogenase activity"/>
    <property type="evidence" value="ECO:0007669"/>
    <property type="project" value="InterPro"/>
</dbReference>
<dbReference type="InterPro" id="IPR016164">
    <property type="entry name" value="FAD-linked_Oxase-like_C"/>
</dbReference>
<evidence type="ECO:0000256" key="5">
    <source>
        <dbReference type="ARBA" id="ARBA00023002"/>
    </source>
</evidence>
<dbReference type="GO" id="GO:0050660">
    <property type="term" value="F:flavin adenine dinucleotide binding"/>
    <property type="evidence" value="ECO:0007669"/>
    <property type="project" value="InterPro"/>
</dbReference>
<evidence type="ECO:0000313" key="8">
    <source>
        <dbReference type="Proteomes" id="UP000317650"/>
    </source>
</evidence>
<evidence type="ECO:0000313" key="7">
    <source>
        <dbReference type="EMBL" id="THU73078.1"/>
    </source>
</evidence>
<keyword evidence="8" id="KW-1185">Reference proteome</keyword>
<dbReference type="Proteomes" id="UP000317650">
    <property type="component" value="Chromosome 4"/>
</dbReference>
<dbReference type="PANTHER" id="PTHR13878">
    <property type="entry name" value="GULONOLACTONE OXIDASE"/>
    <property type="match status" value="1"/>
</dbReference>
<comment type="similarity">
    <text evidence="2">Belongs to the oxygen-dependent FAD-linked oxidoreductase family.</text>
</comment>
<dbReference type="STRING" id="52838.A0A4S8KD80"/>
<dbReference type="Pfam" id="PF09265">
    <property type="entry name" value="Cytokin-bind"/>
    <property type="match status" value="1"/>
</dbReference>
<reference evidence="7 8" key="1">
    <citation type="journal article" date="2019" name="Nat. Plants">
        <title>Genome sequencing of Musa balbisiana reveals subgenome evolution and function divergence in polyploid bananas.</title>
        <authorList>
            <person name="Yao X."/>
        </authorList>
    </citation>
    <scope>NUCLEOTIDE SEQUENCE [LARGE SCALE GENOMIC DNA]</scope>
    <source>
        <strain evidence="8">cv. DH-PKW</strain>
        <tissue evidence="7">Leaves</tissue>
    </source>
</reference>
<keyword evidence="3" id="KW-0285">Flavoprotein</keyword>
<dbReference type="InterPro" id="IPR050432">
    <property type="entry name" value="FAD-linked_Oxidoreductases_BP"/>
</dbReference>
<dbReference type="PANTHER" id="PTHR13878:SF102">
    <property type="entry name" value="CYTOKININ DEHYDROGENASE 5"/>
    <property type="match status" value="1"/>
</dbReference>
<gene>
    <name evidence="7" type="ORF">C4D60_Mb04t19020</name>
</gene>
<evidence type="ECO:0000259" key="6">
    <source>
        <dbReference type="Pfam" id="PF09265"/>
    </source>
</evidence>
<comment type="cofactor">
    <cofactor evidence="1">
        <name>FAD</name>
        <dbReference type="ChEBI" id="CHEBI:57692"/>
    </cofactor>
</comment>
<organism evidence="7 8">
    <name type="scientific">Musa balbisiana</name>
    <name type="common">Banana</name>
    <dbReference type="NCBI Taxonomy" id="52838"/>
    <lineage>
        <taxon>Eukaryota</taxon>
        <taxon>Viridiplantae</taxon>
        <taxon>Streptophyta</taxon>
        <taxon>Embryophyta</taxon>
        <taxon>Tracheophyta</taxon>
        <taxon>Spermatophyta</taxon>
        <taxon>Magnoliopsida</taxon>
        <taxon>Liliopsida</taxon>
        <taxon>Zingiberales</taxon>
        <taxon>Musaceae</taxon>
        <taxon>Musa</taxon>
    </lineage>
</organism>
<dbReference type="Gene3D" id="3.40.462.10">
    <property type="entry name" value="FAD-linked oxidases, C-terminal domain"/>
    <property type="match status" value="1"/>
</dbReference>
<feature type="domain" description="Cytokinin dehydrogenase 1 FAD/cytokinin binding" evidence="6">
    <location>
        <begin position="49"/>
        <end position="114"/>
    </location>
</feature>
<protein>
    <recommendedName>
        <fullName evidence="6">Cytokinin dehydrogenase 1 FAD/cytokinin binding domain-containing protein</fullName>
    </recommendedName>
</protein>
<dbReference type="SUPFAM" id="SSF55103">
    <property type="entry name" value="FAD-linked oxidases, C-terminal domain"/>
    <property type="match status" value="1"/>
</dbReference>
<dbReference type="AlphaFoldDB" id="A0A4S8KD80"/>
<accession>A0A4S8KD80</accession>
<comment type="caution">
    <text evidence="7">The sequence shown here is derived from an EMBL/GenBank/DDBJ whole genome shotgun (WGS) entry which is preliminary data.</text>
</comment>
<sequence length="133" mass="14610">MEFLVDWDSLGSSPGPGLHWSQLPKGYNSLAFSSLPPTFSCLSSLSIGAEPSQRFDYVEGFVMVDDGLINNWRSSFFSPMHPVKISSIGASGGVLYCLEMAKNYDDSAADSIDEVGLHFNLTQQGHRPQHRPQ</sequence>
<keyword evidence="5" id="KW-0560">Oxidoreductase</keyword>